<feature type="region of interest" description="Disordered" evidence="1">
    <location>
        <begin position="54"/>
        <end position="81"/>
    </location>
</feature>
<feature type="compositionally biased region" description="Low complexity" evidence="1">
    <location>
        <begin position="56"/>
        <end position="76"/>
    </location>
</feature>
<dbReference type="InterPro" id="IPR018309">
    <property type="entry name" value="Tscrpt_reg_PadR_C"/>
</dbReference>
<gene>
    <name evidence="3" type="ORF">KCV87_09000</name>
</gene>
<reference evidence="3" key="1">
    <citation type="submission" date="2021-04" db="EMBL/GenBank/DDBJ databases">
        <title>Genomic sequence of Actinosynnema pretiosum subsp. pretiosum ATCC 31280 (C-14919).</title>
        <authorList>
            <person name="Bai L."/>
            <person name="Wang X."/>
            <person name="Xiao Y."/>
        </authorList>
    </citation>
    <scope>NUCLEOTIDE SEQUENCE</scope>
    <source>
        <strain evidence="3">ATCC 31280</strain>
    </source>
</reference>
<name>A0AA45R5T7_9PSEU</name>
<evidence type="ECO:0000259" key="2">
    <source>
        <dbReference type="Pfam" id="PF10400"/>
    </source>
</evidence>
<dbReference type="Pfam" id="PF10400">
    <property type="entry name" value="Vir_act_alpha_C"/>
    <property type="match status" value="1"/>
</dbReference>
<feature type="domain" description="Transcription regulator PadR C-terminal" evidence="2">
    <location>
        <begin position="144"/>
        <end position="209"/>
    </location>
</feature>
<evidence type="ECO:0000313" key="3">
    <source>
        <dbReference type="EMBL" id="QUF06169.1"/>
    </source>
</evidence>
<accession>A0AA45R5T7</accession>
<dbReference type="AlphaFoldDB" id="A0AA45R5T7"/>
<organism evidence="3 4">
    <name type="scientific">Actinosynnema pretiosum subsp. pretiosum</name>
    <dbReference type="NCBI Taxonomy" id="103721"/>
    <lineage>
        <taxon>Bacteria</taxon>
        <taxon>Bacillati</taxon>
        <taxon>Actinomycetota</taxon>
        <taxon>Actinomycetes</taxon>
        <taxon>Pseudonocardiales</taxon>
        <taxon>Pseudonocardiaceae</taxon>
        <taxon>Actinosynnema</taxon>
    </lineage>
</organism>
<evidence type="ECO:0000313" key="4">
    <source>
        <dbReference type="Proteomes" id="UP000677152"/>
    </source>
</evidence>
<dbReference type="EMBL" id="CP073249">
    <property type="protein sequence ID" value="QUF06169.1"/>
    <property type="molecule type" value="Genomic_DNA"/>
</dbReference>
<protein>
    <recommendedName>
        <fullName evidence="2">Transcription regulator PadR C-terminal domain-containing protein</fullName>
    </recommendedName>
</protein>
<sequence>MASRDAFTAHWTPSRVRSRPDWMAGADRATIVWSMVVVDTAMIRPTRAQAPALGCAADPASPAEPLSSADPASPAGAGAGCGAGADRGAVVGCGAEVGDCGAPAGDGIPGSSFDMSTATCRTWSMVAGHEPEARDARTARPQAGLVEPEERIGFLAERYASGKAREERYADIERELEGNENDLALYGRLALEWGRRFNTMQREWVEWAIGEGGPGRT</sequence>
<evidence type="ECO:0000256" key="1">
    <source>
        <dbReference type="SAM" id="MobiDB-lite"/>
    </source>
</evidence>
<proteinExistence type="predicted"/>
<dbReference type="Proteomes" id="UP000677152">
    <property type="component" value="Chromosome"/>
</dbReference>